<feature type="signal peptide" evidence="2">
    <location>
        <begin position="1"/>
        <end position="23"/>
    </location>
</feature>
<dbReference type="InterPro" id="IPR002209">
    <property type="entry name" value="Fibroblast_GF_fam"/>
</dbReference>
<dbReference type="InterPro" id="IPR008996">
    <property type="entry name" value="IL1/FGF"/>
</dbReference>
<feature type="chain" id="PRO_5043089110" description="Fibroblast growth factor" evidence="2">
    <location>
        <begin position="24"/>
        <end position="147"/>
    </location>
</feature>
<dbReference type="Gene3D" id="2.80.10.50">
    <property type="match status" value="1"/>
</dbReference>
<dbReference type="Pfam" id="PF00167">
    <property type="entry name" value="FGF"/>
    <property type="match status" value="1"/>
</dbReference>
<dbReference type="PRINTS" id="PR00263">
    <property type="entry name" value="HBGFFGF"/>
</dbReference>
<accession>A0AAV6ZN72</accession>
<dbReference type="Proteomes" id="UP000824782">
    <property type="component" value="Unassembled WGS sequence"/>
</dbReference>
<keyword evidence="3" id="KW-1133">Transmembrane helix</keyword>
<gene>
    <name evidence="4" type="ORF">GDO81_027848</name>
</gene>
<evidence type="ECO:0000256" key="1">
    <source>
        <dbReference type="ARBA" id="ARBA00007936"/>
    </source>
</evidence>
<keyword evidence="5" id="KW-1185">Reference proteome</keyword>
<dbReference type="SMART" id="SM00442">
    <property type="entry name" value="FGF"/>
    <property type="match status" value="1"/>
</dbReference>
<evidence type="ECO:0000313" key="5">
    <source>
        <dbReference type="Proteomes" id="UP000824782"/>
    </source>
</evidence>
<dbReference type="SUPFAM" id="SSF50353">
    <property type="entry name" value="Cytokine"/>
    <property type="match status" value="1"/>
</dbReference>
<evidence type="ECO:0000256" key="3">
    <source>
        <dbReference type="SAM" id="Phobius"/>
    </source>
</evidence>
<dbReference type="AlphaFoldDB" id="A0AAV6ZN72"/>
<keyword evidence="3" id="KW-0812">Transmembrane</keyword>
<keyword evidence="2" id="KW-0732">Signal</keyword>
<proteinExistence type="inferred from homology"/>
<sequence length="147" mass="16308">MWMRLPQILGGALLLLELLLVLGVHTLPLYDAGPHVRHGWGESIRIRRLSTARRNGQESYYLRIHQDGRVDGERHQSSLSVLEIRAVAAGLVAIKGYISSLYLCMASDGTLYGMVSLLSLGVLVTLVWDHQFCHSTIHDGCDPACKM</sequence>
<dbReference type="GO" id="GO:0008083">
    <property type="term" value="F:growth factor activity"/>
    <property type="evidence" value="ECO:0007669"/>
    <property type="project" value="InterPro"/>
</dbReference>
<keyword evidence="3" id="KW-0472">Membrane</keyword>
<comment type="similarity">
    <text evidence="1 2">Belongs to the heparin-binding growth factors family.</text>
</comment>
<protein>
    <recommendedName>
        <fullName evidence="2">Fibroblast growth factor</fullName>
        <shortName evidence="2">FGF</shortName>
    </recommendedName>
</protein>
<reference evidence="4" key="1">
    <citation type="thesis" date="2020" institute="ProQuest LLC" country="789 East Eisenhower Parkway, Ann Arbor, MI, USA">
        <title>Comparative Genomics and Chromosome Evolution.</title>
        <authorList>
            <person name="Mudd A.B."/>
        </authorList>
    </citation>
    <scope>NUCLEOTIDE SEQUENCE</scope>
    <source>
        <strain evidence="4">237g6f4</strain>
        <tissue evidence="4">Blood</tissue>
    </source>
</reference>
<comment type="caution">
    <text evidence="4">The sequence shown here is derived from an EMBL/GenBank/DDBJ whole genome shotgun (WGS) entry which is preliminary data.</text>
</comment>
<dbReference type="PANTHER" id="PTHR11486">
    <property type="entry name" value="FIBROBLAST GROWTH FACTOR"/>
    <property type="match status" value="1"/>
</dbReference>
<feature type="transmembrane region" description="Helical" evidence="3">
    <location>
        <begin position="111"/>
        <end position="128"/>
    </location>
</feature>
<dbReference type="EMBL" id="WNYA01000656">
    <property type="protein sequence ID" value="KAG8547658.1"/>
    <property type="molecule type" value="Genomic_DNA"/>
</dbReference>
<organism evidence="4 5">
    <name type="scientific">Engystomops pustulosus</name>
    <name type="common">Tungara frog</name>
    <name type="synonym">Physalaemus pustulosus</name>
    <dbReference type="NCBI Taxonomy" id="76066"/>
    <lineage>
        <taxon>Eukaryota</taxon>
        <taxon>Metazoa</taxon>
        <taxon>Chordata</taxon>
        <taxon>Craniata</taxon>
        <taxon>Vertebrata</taxon>
        <taxon>Euteleostomi</taxon>
        <taxon>Amphibia</taxon>
        <taxon>Batrachia</taxon>
        <taxon>Anura</taxon>
        <taxon>Neobatrachia</taxon>
        <taxon>Hyloidea</taxon>
        <taxon>Leptodactylidae</taxon>
        <taxon>Leiuperinae</taxon>
        <taxon>Engystomops</taxon>
    </lineage>
</organism>
<evidence type="ECO:0000313" key="4">
    <source>
        <dbReference type="EMBL" id="KAG8547658.1"/>
    </source>
</evidence>
<evidence type="ECO:0000256" key="2">
    <source>
        <dbReference type="RuleBase" id="RU049442"/>
    </source>
</evidence>
<name>A0AAV6ZN72_ENGPU</name>